<keyword evidence="1" id="KW-0732">Signal</keyword>
<feature type="chain" id="PRO_5021994810" description="Lipoprotein" evidence="1">
    <location>
        <begin position="20"/>
        <end position="115"/>
    </location>
</feature>
<evidence type="ECO:0000313" key="2">
    <source>
        <dbReference type="EMBL" id="TWB11935.1"/>
    </source>
</evidence>
<dbReference type="PROSITE" id="PS51257">
    <property type="entry name" value="PROKAR_LIPOPROTEIN"/>
    <property type="match status" value="1"/>
</dbReference>
<evidence type="ECO:0000313" key="3">
    <source>
        <dbReference type="Proteomes" id="UP000319859"/>
    </source>
</evidence>
<gene>
    <name evidence="2" type="ORF">FBZ89_12769</name>
</gene>
<name>A0A560ERQ6_9PROT</name>
<dbReference type="EMBL" id="VITN01000027">
    <property type="protein sequence ID" value="TWB11935.1"/>
    <property type="molecule type" value="Genomic_DNA"/>
</dbReference>
<dbReference type="AlphaFoldDB" id="A0A560ERQ6"/>
<feature type="signal peptide" evidence="1">
    <location>
        <begin position="1"/>
        <end position="19"/>
    </location>
</feature>
<protein>
    <recommendedName>
        <fullName evidence="4">Lipoprotein</fullName>
    </recommendedName>
</protein>
<dbReference type="OrthoDB" id="7359958at2"/>
<dbReference type="RefSeq" id="WP_145753835.1">
    <property type="nucleotide sequence ID" value="NZ_VITN01000027.1"/>
</dbReference>
<evidence type="ECO:0008006" key="4">
    <source>
        <dbReference type="Google" id="ProtNLM"/>
    </source>
</evidence>
<accession>A0A560ERQ6</accession>
<evidence type="ECO:0000256" key="1">
    <source>
        <dbReference type="SAM" id="SignalP"/>
    </source>
</evidence>
<organism evidence="2 3">
    <name type="scientific">Nitrospirillum amazonense</name>
    <dbReference type="NCBI Taxonomy" id="28077"/>
    <lineage>
        <taxon>Bacteria</taxon>
        <taxon>Pseudomonadati</taxon>
        <taxon>Pseudomonadota</taxon>
        <taxon>Alphaproteobacteria</taxon>
        <taxon>Rhodospirillales</taxon>
        <taxon>Azospirillaceae</taxon>
        <taxon>Nitrospirillum</taxon>
    </lineage>
</organism>
<dbReference type="Proteomes" id="UP000319859">
    <property type="component" value="Unassembled WGS sequence"/>
</dbReference>
<reference evidence="2 3" key="1">
    <citation type="submission" date="2019-06" db="EMBL/GenBank/DDBJ databases">
        <title>Genomic Encyclopedia of Type Strains, Phase IV (KMG-V): Genome sequencing to study the core and pangenomes of soil and plant-associated prokaryotes.</title>
        <authorList>
            <person name="Whitman W."/>
        </authorList>
    </citation>
    <scope>NUCLEOTIDE SEQUENCE [LARGE SCALE GENOMIC DNA]</scope>
    <source>
        <strain evidence="2 3">BR 11880</strain>
    </source>
</reference>
<sequence>MRRLVVMGLVMTGTCLALAACAYTGDRRWNVDMALLTRDHPSLAQQQALVREKEQRFPETLRACVAANDPERLADLDAGRGYPISDWHIGRAHDAVLDCMRAQGWVTTSTSRLSP</sequence>
<comment type="caution">
    <text evidence="2">The sequence shown here is derived from an EMBL/GenBank/DDBJ whole genome shotgun (WGS) entry which is preliminary data.</text>
</comment>
<proteinExistence type="predicted"/>